<dbReference type="InterPro" id="IPR051681">
    <property type="entry name" value="Ser/Thr_Kinases-Pseudokinases"/>
</dbReference>
<dbReference type="Proteomes" id="UP000001194">
    <property type="component" value="Unassembled WGS sequence"/>
</dbReference>
<dbReference type="InParanoid" id="B0E1A7"/>
<gene>
    <name evidence="2" type="ORF">LACBIDRAFT_335081</name>
</gene>
<dbReference type="InterPro" id="IPR011009">
    <property type="entry name" value="Kinase-like_dom_sf"/>
</dbReference>
<accession>B0E1A7</accession>
<feature type="domain" description="Protein kinase" evidence="1">
    <location>
        <begin position="1"/>
        <end position="302"/>
    </location>
</feature>
<name>B0E1A7_LACBS</name>
<evidence type="ECO:0000313" key="3">
    <source>
        <dbReference type="Proteomes" id="UP000001194"/>
    </source>
</evidence>
<keyword evidence="3" id="KW-1185">Reference proteome</keyword>
<proteinExistence type="predicted"/>
<dbReference type="AlphaFoldDB" id="B0E1A7"/>
<reference evidence="2 3" key="1">
    <citation type="journal article" date="2008" name="Nature">
        <title>The genome of Laccaria bicolor provides insights into mycorrhizal symbiosis.</title>
        <authorList>
            <person name="Martin F."/>
            <person name="Aerts A."/>
            <person name="Ahren D."/>
            <person name="Brun A."/>
            <person name="Danchin E.G.J."/>
            <person name="Duchaussoy F."/>
            <person name="Gibon J."/>
            <person name="Kohler A."/>
            <person name="Lindquist E."/>
            <person name="Pereda V."/>
            <person name="Salamov A."/>
            <person name="Shapiro H.J."/>
            <person name="Wuyts J."/>
            <person name="Blaudez D."/>
            <person name="Buee M."/>
            <person name="Brokstein P."/>
            <person name="Canbaeck B."/>
            <person name="Cohen D."/>
            <person name="Courty P.E."/>
            <person name="Coutinho P.M."/>
            <person name="Delaruelle C."/>
            <person name="Detter J.C."/>
            <person name="Deveau A."/>
            <person name="DiFazio S."/>
            <person name="Duplessis S."/>
            <person name="Fraissinet-Tachet L."/>
            <person name="Lucic E."/>
            <person name="Frey-Klett P."/>
            <person name="Fourrey C."/>
            <person name="Feussner I."/>
            <person name="Gay G."/>
            <person name="Grimwood J."/>
            <person name="Hoegger P.J."/>
            <person name="Jain P."/>
            <person name="Kilaru S."/>
            <person name="Labbe J."/>
            <person name="Lin Y.C."/>
            <person name="Legue V."/>
            <person name="Le Tacon F."/>
            <person name="Marmeisse R."/>
            <person name="Melayah D."/>
            <person name="Montanini B."/>
            <person name="Muratet M."/>
            <person name="Nehls U."/>
            <person name="Niculita-Hirzel H."/>
            <person name="Oudot-Le Secq M.P."/>
            <person name="Peter M."/>
            <person name="Quesneville H."/>
            <person name="Rajashekar B."/>
            <person name="Reich M."/>
            <person name="Rouhier N."/>
            <person name="Schmutz J."/>
            <person name="Yin T."/>
            <person name="Chalot M."/>
            <person name="Henrissat B."/>
            <person name="Kuees U."/>
            <person name="Lucas S."/>
            <person name="Van de Peer Y."/>
            <person name="Podila G.K."/>
            <person name="Polle A."/>
            <person name="Pukkila P.J."/>
            <person name="Richardson P.M."/>
            <person name="Rouze P."/>
            <person name="Sanders I.R."/>
            <person name="Stajich J.E."/>
            <person name="Tunlid A."/>
            <person name="Tuskan G."/>
            <person name="Grigoriev I.V."/>
        </authorList>
    </citation>
    <scope>NUCLEOTIDE SEQUENCE [LARGE SCALE GENOMIC DNA]</scope>
    <source>
        <strain evidence="3">S238N-H82 / ATCC MYA-4686</strain>
    </source>
</reference>
<evidence type="ECO:0000313" key="2">
    <source>
        <dbReference type="EMBL" id="EDQ99391.1"/>
    </source>
</evidence>
<dbReference type="GO" id="GO:0004674">
    <property type="term" value="F:protein serine/threonine kinase activity"/>
    <property type="evidence" value="ECO:0007669"/>
    <property type="project" value="TreeGrafter"/>
</dbReference>
<protein>
    <submittedName>
        <fullName evidence="2">Predicted protein</fullName>
    </submittedName>
</protein>
<dbReference type="GeneID" id="6085585"/>
<dbReference type="EMBL" id="DS547165">
    <property type="protein sequence ID" value="EDQ99391.1"/>
    <property type="molecule type" value="Genomic_DNA"/>
</dbReference>
<evidence type="ECO:0000259" key="1">
    <source>
        <dbReference type="PROSITE" id="PS50011"/>
    </source>
</evidence>
<dbReference type="PANTHER" id="PTHR44329">
    <property type="entry name" value="SERINE/THREONINE-PROTEIN KINASE TNNI3K-RELATED"/>
    <property type="match status" value="1"/>
</dbReference>
<dbReference type="HOGENOM" id="CLU_000288_7_6_1"/>
<dbReference type="KEGG" id="lbc:LACBIDRAFT_335081"/>
<dbReference type="STRING" id="486041.B0E1A7"/>
<organism evidence="3">
    <name type="scientific">Laccaria bicolor (strain S238N-H82 / ATCC MYA-4686)</name>
    <name type="common">Bicoloured deceiver</name>
    <name type="synonym">Laccaria laccata var. bicolor</name>
    <dbReference type="NCBI Taxonomy" id="486041"/>
    <lineage>
        <taxon>Eukaryota</taxon>
        <taxon>Fungi</taxon>
        <taxon>Dikarya</taxon>
        <taxon>Basidiomycota</taxon>
        <taxon>Agaricomycotina</taxon>
        <taxon>Agaricomycetes</taxon>
        <taxon>Agaricomycetidae</taxon>
        <taxon>Agaricales</taxon>
        <taxon>Agaricineae</taxon>
        <taxon>Hydnangiaceae</taxon>
        <taxon>Laccaria</taxon>
    </lineage>
</organism>
<dbReference type="Pfam" id="PF07714">
    <property type="entry name" value="PK_Tyr_Ser-Thr"/>
    <property type="match status" value="1"/>
</dbReference>
<dbReference type="OrthoDB" id="4062651at2759"/>
<dbReference type="RefSeq" id="XP_001889942.1">
    <property type="nucleotide sequence ID" value="XM_001889907.1"/>
</dbReference>
<dbReference type="InterPro" id="IPR001245">
    <property type="entry name" value="Ser-Thr/Tyr_kinase_cat_dom"/>
</dbReference>
<dbReference type="InterPro" id="IPR000719">
    <property type="entry name" value="Prot_kinase_dom"/>
</dbReference>
<dbReference type="SUPFAM" id="SSF56112">
    <property type="entry name" value="Protein kinase-like (PK-like)"/>
    <property type="match status" value="1"/>
</dbReference>
<dbReference type="PROSITE" id="PS50011">
    <property type="entry name" value="PROTEIN_KINASE_DOM"/>
    <property type="match status" value="1"/>
</dbReference>
<dbReference type="Gene3D" id="1.10.510.10">
    <property type="entry name" value="Transferase(Phosphotransferase) domain 1"/>
    <property type="match status" value="1"/>
</dbReference>
<dbReference type="SMART" id="SM00220">
    <property type="entry name" value="S_TKc"/>
    <property type="match status" value="1"/>
</dbReference>
<sequence length="403" mass="45911">MKGIAYDASLTRHRLRGTSKVASNASDGLLIVTRILQHSGLTYKKFVAKRSHKCDTSKIRLKVPLQMFDYLANRPALQHRHIAQDEIINGTDGLPARRDFDDAIGFVVRPLFNEGNILEYLAKRLQLSTVKLRLVAEVSSALGYLHSQGIVHGNVCPTNILIGDDGHAMLTDVGIHAAFVDFICVPCGRIPAAPTTRYKSPREVCCSDDVPPRNAANDVYSFASSTYEFNDLFEKVMSGQTPFDGMRLYNIVVAVARNGHLRLPQPRGITDGLWQLLQACWSIDPMHRPNIEDVERRLEPRIRRAQETPSQVQVFYALHGSAFAKEEMVLHSIMIIEEGKSFRILKETTKPKKTYIVTRYMILVHNSEMRNLYYPRLLIEYMTWIRNSEMRNLNSETNKKRRN</sequence>
<dbReference type="GO" id="GO:0005524">
    <property type="term" value="F:ATP binding"/>
    <property type="evidence" value="ECO:0007669"/>
    <property type="project" value="InterPro"/>
</dbReference>